<reference evidence="1" key="1">
    <citation type="submission" date="2021-06" db="EMBL/GenBank/DDBJ databases">
        <authorList>
            <person name="Ellington A.J."/>
            <person name="Bryan N.C."/>
            <person name="Christner B.C."/>
            <person name="Reisch C.R."/>
        </authorList>
    </citation>
    <scope>NUCLEOTIDE SEQUENCE</scope>
    <source>
        <strain evidence="1">L6-1</strain>
    </source>
</reference>
<evidence type="ECO:0000313" key="1">
    <source>
        <dbReference type="EMBL" id="QWS32754.1"/>
    </source>
</evidence>
<evidence type="ECO:0000313" key="2">
    <source>
        <dbReference type="Proteomes" id="UP000681794"/>
    </source>
</evidence>
<proteinExistence type="predicted"/>
<dbReference type="Proteomes" id="UP000681794">
    <property type="component" value="Chromosome"/>
</dbReference>
<dbReference type="EMBL" id="CP076544">
    <property type="protein sequence ID" value="QWS32754.1"/>
    <property type="molecule type" value="Genomic_DNA"/>
</dbReference>
<gene>
    <name evidence="1" type="ORF">KM842_10760</name>
</gene>
<protein>
    <submittedName>
        <fullName evidence="1">TetR family transcriptional regulator</fullName>
    </submittedName>
</protein>
<name>A0ACD1E1G2_9MICO</name>
<organism evidence="1 2">
    <name type="scientific">Curtobacterium aetherium</name>
    <dbReference type="NCBI Taxonomy" id="2841594"/>
    <lineage>
        <taxon>Bacteria</taxon>
        <taxon>Bacillati</taxon>
        <taxon>Actinomycetota</taxon>
        <taxon>Actinomycetes</taxon>
        <taxon>Micrococcales</taxon>
        <taxon>Microbacteriaceae</taxon>
        <taxon>Curtobacterium</taxon>
    </lineage>
</organism>
<sequence>MEGTRSLRDEKKAALRDELSVTTVLLARERGLDNVRVEDIVREVGVSRRTFGNYFSSKEDAIADRHVQRVRTAAADLAQRPDGEPLWSAVTAALLAPYRAHGATGSSAGDQSGLMAVLATPGMQSAVDRGARTANTVLAHAIAARLGVDRDDPLPGAVAAAALSTLLSTLESWAASSQAGPLESMLVAAFQRLGGGFDRLHA</sequence>
<accession>A0ACD1E1G2</accession>
<keyword evidence="2" id="KW-1185">Reference proteome</keyword>